<dbReference type="EMBL" id="BK002431">
    <property type="protein sequence ID" value="DAA03937.1"/>
    <property type="molecule type" value="Genomic_DNA"/>
</dbReference>
<reference evidence="1" key="1">
    <citation type="journal article" date="2003" name="Genome Biol.">
        <title>An integrated gene annotation and transcriptional profiling approach towards the full gene content of the Drosophila genome.</title>
        <authorList>
            <person name="Hild M."/>
            <person name="Beckmann B."/>
            <person name="Haas S.A."/>
            <person name="Koch B."/>
            <person name="Solovyev V."/>
            <person name="Busold C."/>
            <person name="Fellenberg K."/>
            <person name="Boutros M."/>
            <person name="Vingron M."/>
            <person name="Sauer F."/>
            <person name="Hoheisel J.D."/>
            <person name="Paro R."/>
        </authorList>
    </citation>
    <scope>NUCLEOTIDE SEQUENCE</scope>
</reference>
<organism evidence="1">
    <name type="scientific">Drosophila melanogaster</name>
    <name type="common">Fruit fly</name>
    <dbReference type="NCBI Taxonomy" id="7227"/>
    <lineage>
        <taxon>Eukaryota</taxon>
        <taxon>Metazoa</taxon>
        <taxon>Ecdysozoa</taxon>
        <taxon>Arthropoda</taxon>
        <taxon>Hexapoda</taxon>
        <taxon>Insecta</taxon>
        <taxon>Pterygota</taxon>
        <taxon>Neoptera</taxon>
        <taxon>Endopterygota</taxon>
        <taxon>Diptera</taxon>
        <taxon>Brachycera</taxon>
        <taxon>Muscomorpha</taxon>
        <taxon>Ephydroidea</taxon>
        <taxon>Drosophilidae</taxon>
        <taxon>Drosophila</taxon>
        <taxon>Sophophora</taxon>
    </lineage>
</organism>
<name>Q6IKD5_DROME</name>
<gene>
    <name evidence="1" type="ORF">HDC12768</name>
</gene>
<evidence type="ECO:0000313" key="1">
    <source>
        <dbReference type="EMBL" id="DAA03937.1"/>
    </source>
</evidence>
<accession>Q6IKD5</accession>
<proteinExistence type="predicted"/>
<dbReference type="AlphaFoldDB" id="Q6IKD5"/>
<sequence>MERGEEESGGNYEAGAMELVMLNLNQQKLHVQSGNRGIGESGSQNRVVNIYLKREIRGGAKWRTGSSCPPSRAAIEFNCLGEYASVLPFLHLCPHLTLPHSLAPFPIPIPCRMPHSAAPSLSVGNTRTWLNVSLNRSFVPSAVGCCCLNLPLPQPQPQPHPHPHPQRLLLMMSELQSELEEWSWCFRSIVIFGQTNIIIIENMTQSQSHHRHHCHYHYRAAFVIVVASAGGKEATARSYRNRNRVDKSCSLWGSGLERYRLAKPLTYASHSSNFYPYSVGTDLDKNR</sequence>
<protein>
    <submittedName>
        <fullName evidence="1">HDC12768</fullName>
    </submittedName>
</protein>